<gene>
    <name evidence="2" type="ORF">GCM10023217_24010</name>
</gene>
<dbReference type="RefSeq" id="WP_345313675.1">
    <property type="nucleotide sequence ID" value="NZ_BAABIE010000011.1"/>
</dbReference>
<keyword evidence="1" id="KW-1133">Transmembrane helix</keyword>
<name>A0ABP8ZBZ4_9ACTN</name>
<reference evidence="3" key="1">
    <citation type="journal article" date="2019" name="Int. J. Syst. Evol. Microbiol.">
        <title>The Global Catalogue of Microorganisms (GCM) 10K type strain sequencing project: providing services to taxonomists for standard genome sequencing and annotation.</title>
        <authorList>
            <consortium name="The Broad Institute Genomics Platform"/>
            <consortium name="The Broad Institute Genome Sequencing Center for Infectious Disease"/>
            <person name="Wu L."/>
            <person name="Ma J."/>
        </authorList>
    </citation>
    <scope>NUCLEOTIDE SEQUENCE [LARGE SCALE GENOMIC DNA]</scope>
    <source>
        <strain evidence="3">JCM 18077</strain>
    </source>
</reference>
<feature type="transmembrane region" description="Helical" evidence="1">
    <location>
        <begin position="69"/>
        <end position="90"/>
    </location>
</feature>
<feature type="transmembrane region" description="Helical" evidence="1">
    <location>
        <begin position="110"/>
        <end position="130"/>
    </location>
</feature>
<evidence type="ECO:0000256" key="1">
    <source>
        <dbReference type="SAM" id="Phobius"/>
    </source>
</evidence>
<dbReference type="Proteomes" id="UP001500822">
    <property type="component" value="Unassembled WGS sequence"/>
</dbReference>
<proteinExistence type="predicted"/>
<evidence type="ECO:0000313" key="2">
    <source>
        <dbReference type="EMBL" id="GAA4752272.1"/>
    </source>
</evidence>
<dbReference type="EMBL" id="BAABIE010000011">
    <property type="protein sequence ID" value="GAA4752272.1"/>
    <property type="molecule type" value="Genomic_DNA"/>
</dbReference>
<sequence length="177" mass="17924">MITRANGLLAGAVSVILGIAAHGLAGGYRPEGRQLLLLAAIGLGVAAIRGAQVDRAQQHRARGRSTSEWLAVTGVVAGGQLASHLSLSLLGMPSGHHTMNSAAMIGWHLAALPTAVIALCAISAVLRLLVSTVAALRVALPARSELTASVTPAEPAVALHDLTPRLSVGMRAPPVLG</sequence>
<protein>
    <submittedName>
        <fullName evidence="2">Uncharacterized protein</fullName>
    </submittedName>
</protein>
<keyword evidence="1" id="KW-0472">Membrane</keyword>
<organism evidence="2 3">
    <name type="scientific">Gordonia alkaliphila</name>
    <dbReference type="NCBI Taxonomy" id="1053547"/>
    <lineage>
        <taxon>Bacteria</taxon>
        <taxon>Bacillati</taxon>
        <taxon>Actinomycetota</taxon>
        <taxon>Actinomycetes</taxon>
        <taxon>Mycobacteriales</taxon>
        <taxon>Gordoniaceae</taxon>
        <taxon>Gordonia</taxon>
    </lineage>
</organism>
<evidence type="ECO:0000313" key="3">
    <source>
        <dbReference type="Proteomes" id="UP001500822"/>
    </source>
</evidence>
<keyword evidence="3" id="KW-1185">Reference proteome</keyword>
<keyword evidence="1" id="KW-0812">Transmembrane</keyword>
<feature type="transmembrane region" description="Helical" evidence="1">
    <location>
        <begin position="33"/>
        <end position="48"/>
    </location>
</feature>
<accession>A0ABP8ZBZ4</accession>
<comment type="caution">
    <text evidence="2">The sequence shown here is derived from an EMBL/GenBank/DDBJ whole genome shotgun (WGS) entry which is preliminary data.</text>
</comment>